<dbReference type="Ensembl" id="ENSOMYT00000071380.2">
    <property type="protein sequence ID" value="ENSOMYP00000065541.2"/>
    <property type="gene ID" value="ENSOMYG00000030350.2"/>
</dbReference>
<dbReference type="PROSITE" id="PS00062">
    <property type="entry name" value="ALDOKETO_REDUCTASE_2"/>
    <property type="match status" value="1"/>
</dbReference>
<dbReference type="SUPFAM" id="SSF51430">
    <property type="entry name" value="NAD(P)-linked oxidoreductase"/>
    <property type="match status" value="1"/>
</dbReference>
<dbReference type="GeneTree" id="ENSGT00940000155961"/>
<reference evidence="3" key="2">
    <citation type="submission" date="2025-08" db="UniProtKB">
        <authorList>
            <consortium name="Ensembl"/>
        </authorList>
    </citation>
    <scope>IDENTIFICATION</scope>
</reference>
<dbReference type="InterPro" id="IPR018170">
    <property type="entry name" value="Aldo/ket_reductase_CS"/>
</dbReference>
<dbReference type="PIRSF" id="PIRSF000097">
    <property type="entry name" value="AKR"/>
    <property type="match status" value="1"/>
</dbReference>
<evidence type="ECO:0000256" key="1">
    <source>
        <dbReference type="ARBA" id="ARBA00007905"/>
    </source>
</evidence>
<dbReference type="AlphaFoldDB" id="A0A8C7SI87"/>
<dbReference type="GO" id="GO:0016491">
    <property type="term" value="F:oxidoreductase activity"/>
    <property type="evidence" value="ECO:0007669"/>
    <property type="project" value="InterPro"/>
</dbReference>
<dbReference type="Gene3D" id="3.20.20.100">
    <property type="entry name" value="NADP-dependent oxidoreductase domain"/>
    <property type="match status" value="1"/>
</dbReference>
<dbReference type="PANTHER" id="PTHR11732">
    <property type="entry name" value="ALDO/KETO REDUCTASE"/>
    <property type="match status" value="1"/>
</dbReference>
<dbReference type="PRINTS" id="PR00069">
    <property type="entry name" value="ALDKETRDTASE"/>
</dbReference>
<dbReference type="Pfam" id="PF00248">
    <property type="entry name" value="Aldo_ket_red"/>
    <property type="match status" value="1"/>
</dbReference>
<protein>
    <recommendedName>
        <fullName evidence="2">NADP-dependent oxidoreductase domain-containing protein</fullName>
    </recommendedName>
</protein>
<sequence length="237" mass="27530">RTLKTLQLDYVGLYIVELDTAFKVQRHILPQGWNGKYLYHDTDLCATWKDLGACKHAGLTKSLGVSNFNKRQPELILKKPVLYFLSTPVECHPYFTQPKLSIGTSRDASWVNLTCPPLLEDELLVYIAHKYKKTTAQMSPWFNIQRGVLVIPKSFNPQHIKDNSYDVTFMFPSYLPMKIFYFSLTEAKMKAIEDLNKNIRLVELLMESDHPEYPFMTITRPGFYRQKCKNAIHICSN</sequence>
<evidence type="ECO:0000259" key="2">
    <source>
        <dbReference type="Pfam" id="PF00248"/>
    </source>
</evidence>
<evidence type="ECO:0000313" key="4">
    <source>
        <dbReference type="Proteomes" id="UP000694395"/>
    </source>
</evidence>
<dbReference type="InterPro" id="IPR020471">
    <property type="entry name" value="AKR"/>
</dbReference>
<dbReference type="InterPro" id="IPR036812">
    <property type="entry name" value="NAD(P)_OxRdtase_dom_sf"/>
</dbReference>
<name>A0A8C7SI87_ONCMY</name>
<reference evidence="3" key="3">
    <citation type="submission" date="2025-09" db="UniProtKB">
        <authorList>
            <consortium name="Ensembl"/>
        </authorList>
    </citation>
    <scope>IDENTIFICATION</scope>
</reference>
<dbReference type="Proteomes" id="UP000694395">
    <property type="component" value="Chromosome 21"/>
</dbReference>
<accession>A0A8C7SI87</accession>
<organism evidence="3 4">
    <name type="scientific">Oncorhynchus mykiss</name>
    <name type="common">Rainbow trout</name>
    <name type="synonym">Salmo gairdneri</name>
    <dbReference type="NCBI Taxonomy" id="8022"/>
    <lineage>
        <taxon>Eukaryota</taxon>
        <taxon>Metazoa</taxon>
        <taxon>Chordata</taxon>
        <taxon>Craniata</taxon>
        <taxon>Vertebrata</taxon>
        <taxon>Euteleostomi</taxon>
        <taxon>Actinopterygii</taxon>
        <taxon>Neopterygii</taxon>
        <taxon>Teleostei</taxon>
        <taxon>Protacanthopterygii</taxon>
        <taxon>Salmoniformes</taxon>
        <taxon>Salmonidae</taxon>
        <taxon>Salmoninae</taxon>
        <taxon>Oncorhynchus</taxon>
    </lineage>
</organism>
<reference evidence="3" key="1">
    <citation type="submission" date="2020-07" db="EMBL/GenBank/DDBJ databases">
        <title>A long reads based de novo assembly of the rainbow trout Arlee double haploid line genome.</title>
        <authorList>
            <person name="Gao G."/>
            <person name="Palti Y."/>
        </authorList>
    </citation>
    <scope>NUCLEOTIDE SEQUENCE [LARGE SCALE GENOMIC DNA]</scope>
</reference>
<keyword evidence="4" id="KW-1185">Reference proteome</keyword>
<evidence type="ECO:0000313" key="3">
    <source>
        <dbReference type="Ensembl" id="ENSOMYP00000065541.2"/>
    </source>
</evidence>
<feature type="domain" description="NADP-dependent oxidoreductase" evidence="2">
    <location>
        <begin position="2"/>
        <end position="95"/>
    </location>
</feature>
<dbReference type="InterPro" id="IPR023210">
    <property type="entry name" value="NADP_OxRdtase_dom"/>
</dbReference>
<comment type="similarity">
    <text evidence="1">Belongs to the aldo/keto reductase family.</text>
</comment>
<proteinExistence type="inferred from homology"/>